<dbReference type="InterPro" id="IPR006700">
    <property type="entry name" value="RsmE"/>
</dbReference>
<dbReference type="Gene3D" id="2.40.240.20">
    <property type="entry name" value="Hypothetical PUA domain-like, domain 1"/>
    <property type="match status" value="1"/>
</dbReference>
<dbReference type="Proteomes" id="UP000030901">
    <property type="component" value="Chromosome"/>
</dbReference>
<dbReference type="STRING" id="1267021.FPB0191_01359"/>
<name>A0A0A7S0W5_FRIPE</name>
<dbReference type="GO" id="GO:0070475">
    <property type="term" value="P:rRNA base methylation"/>
    <property type="evidence" value="ECO:0007669"/>
    <property type="project" value="TreeGrafter"/>
</dbReference>
<evidence type="ECO:0000256" key="6">
    <source>
        <dbReference type="ARBA" id="ARBA00022552"/>
    </source>
</evidence>
<evidence type="ECO:0000256" key="10">
    <source>
        <dbReference type="ARBA" id="ARBA00025699"/>
    </source>
</evidence>
<dbReference type="FunFam" id="3.40.1280.10:FF:000007">
    <property type="entry name" value="Ribosomal RNA small subunit methyltransferase E"/>
    <property type="match status" value="1"/>
</dbReference>
<evidence type="ECO:0000256" key="2">
    <source>
        <dbReference type="ARBA" id="ARBA00005528"/>
    </source>
</evidence>
<reference evidence="15 17" key="1">
    <citation type="journal article" date="2014" name="Appl. Environ. Microbiol.">
        <title>Gut symbionts from distinct hosts exhibit genotoxic activity via divergent colibactin biosynthetic pathways.</title>
        <authorList>
            <person name="Engel P."/>
            <person name="Vizcaino M.I."/>
            <person name="Crawford J.M."/>
        </authorList>
    </citation>
    <scope>NUCLEOTIDE SEQUENCE [LARGE SCALE GENOMIC DNA]</scope>
    <source>
        <strain evidence="15 17">PEB0191</strain>
    </source>
</reference>
<comment type="subcellular location">
    <subcellularLocation>
        <location evidence="1 12">Cytoplasm</location>
    </subcellularLocation>
</comment>
<proteinExistence type="inferred from homology"/>
<dbReference type="PANTHER" id="PTHR30027">
    <property type="entry name" value="RIBOSOMAL RNA SMALL SUBUNIT METHYLTRANSFERASE E"/>
    <property type="match status" value="1"/>
</dbReference>
<dbReference type="InterPro" id="IPR046887">
    <property type="entry name" value="RsmE_PUA-like"/>
</dbReference>
<keyword evidence="17" id="KW-1185">Reference proteome</keyword>
<dbReference type="NCBIfam" id="TIGR00046">
    <property type="entry name" value="RsmE family RNA methyltransferase"/>
    <property type="match status" value="1"/>
</dbReference>
<evidence type="ECO:0000256" key="11">
    <source>
        <dbReference type="ARBA" id="ARBA00047944"/>
    </source>
</evidence>
<dbReference type="AlphaFoldDB" id="A0A0A7S0W5"/>
<dbReference type="GO" id="GO:0070042">
    <property type="term" value="F:rRNA (uridine-N3-)-methyltransferase activity"/>
    <property type="evidence" value="ECO:0007669"/>
    <property type="project" value="TreeGrafter"/>
</dbReference>
<evidence type="ECO:0000313" key="16">
    <source>
        <dbReference type="EMBL" id="PXY95430.1"/>
    </source>
</evidence>
<dbReference type="KEGG" id="fpp:FPB0191_01359"/>
<dbReference type="EMBL" id="QGLM01000013">
    <property type="protein sequence ID" value="PXY95430.1"/>
    <property type="molecule type" value="Genomic_DNA"/>
</dbReference>
<dbReference type="HOGENOM" id="CLU_067442_5_1_6"/>
<dbReference type="SUPFAM" id="SSF88697">
    <property type="entry name" value="PUA domain-like"/>
    <property type="match status" value="1"/>
</dbReference>
<evidence type="ECO:0000313" key="18">
    <source>
        <dbReference type="Proteomes" id="UP000247838"/>
    </source>
</evidence>
<dbReference type="NCBIfam" id="NF008690">
    <property type="entry name" value="PRK11713.1-1"/>
    <property type="match status" value="1"/>
</dbReference>
<comment type="similarity">
    <text evidence="2 12">Belongs to the RNA methyltransferase RsmE family.</text>
</comment>
<dbReference type="SUPFAM" id="SSF75217">
    <property type="entry name" value="alpha/beta knot"/>
    <property type="match status" value="1"/>
</dbReference>
<evidence type="ECO:0000256" key="1">
    <source>
        <dbReference type="ARBA" id="ARBA00004496"/>
    </source>
</evidence>
<gene>
    <name evidence="16" type="ORF">DKK76_06540</name>
    <name evidence="15" type="ORF">FPB0191_01359</name>
</gene>
<evidence type="ECO:0000256" key="12">
    <source>
        <dbReference type="PIRNR" id="PIRNR015601"/>
    </source>
</evidence>
<dbReference type="PANTHER" id="PTHR30027:SF3">
    <property type="entry name" value="16S RRNA (URACIL(1498)-N(3))-METHYLTRANSFERASE"/>
    <property type="match status" value="1"/>
</dbReference>
<evidence type="ECO:0000256" key="5">
    <source>
        <dbReference type="ARBA" id="ARBA00022490"/>
    </source>
</evidence>
<evidence type="ECO:0000256" key="7">
    <source>
        <dbReference type="ARBA" id="ARBA00022603"/>
    </source>
</evidence>
<evidence type="ECO:0000256" key="9">
    <source>
        <dbReference type="ARBA" id="ARBA00022691"/>
    </source>
</evidence>
<dbReference type="InterPro" id="IPR046886">
    <property type="entry name" value="RsmE_MTase_dom"/>
</dbReference>
<keyword evidence="8 12" id="KW-0808">Transferase</keyword>
<comment type="function">
    <text evidence="10 12">Specifically methylates the N3 position of the uracil ring of uridine 1498 (m3U1498) in 16S rRNA. Acts on the fully assembled 30S ribosomal subunit.</text>
</comment>
<sequence length="241" mass="27109">MVRIFQPTKILPNHSIELDENAYNHIVRVLRMKIGESITLFDGSNSITTAIIQQINKKSIIVQTLQTIEQNRESPLDIHLGQVLSRGDKMEFTIQKSVELGVTTITPLLSERCGVKLDEARLVKKVQQWQRIAESACEQCGRNIVPQIQPVEKLETWCKNLAGYNKLTLHPRAKHGINHLKLENHRIALLIGPEGGLTENEINMTVNQQFTEILLGPRVLRTETVALTAITALQVKFGDLG</sequence>
<evidence type="ECO:0000313" key="17">
    <source>
        <dbReference type="Proteomes" id="UP000030901"/>
    </source>
</evidence>
<feature type="domain" description="Ribosomal RNA small subunit methyltransferase E PUA-like" evidence="14">
    <location>
        <begin position="18"/>
        <end position="63"/>
    </location>
</feature>
<keyword evidence="9 12" id="KW-0949">S-adenosyl-L-methionine</keyword>
<organism evidence="15 17">
    <name type="scientific">Frischella perrara</name>
    <dbReference type="NCBI Taxonomy" id="1267021"/>
    <lineage>
        <taxon>Bacteria</taxon>
        <taxon>Pseudomonadati</taxon>
        <taxon>Pseudomonadota</taxon>
        <taxon>Gammaproteobacteria</taxon>
        <taxon>Orbales</taxon>
        <taxon>Orbaceae</taxon>
        <taxon>Frischella</taxon>
    </lineage>
</organism>
<dbReference type="RefSeq" id="WP_039104898.1">
    <property type="nucleotide sequence ID" value="NZ_CALYQC010000021.1"/>
</dbReference>
<accession>A0A0A7S0W5</accession>
<dbReference type="Proteomes" id="UP000247838">
    <property type="component" value="Unassembled WGS sequence"/>
</dbReference>
<keyword evidence="6 12" id="KW-0698">rRNA processing</keyword>
<dbReference type="InterPro" id="IPR029026">
    <property type="entry name" value="tRNA_m1G_MTases_N"/>
</dbReference>
<dbReference type="InterPro" id="IPR029028">
    <property type="entry name" value="Alpha/beta_knot_MTases"/>
</dbReference>
<dbReference type="Gene3D" id="3.40.1280.10">
    <property type="match status" value="1"/>
</dbReference>
<evidence type="ECO:0000313" key="15">
    <source>
        <dbReference type="EMBL" id="AJA45179.1"/>
    </source>
</evidence>
<feature type="domain" description="Ribosomal RNA small subunit methyltransferase E methyltransferase" evidence="13">
    <location>
        <begin position="73"/>
        <end position="234"/>
    </location>
</feature>
<dbReference type="InterPro" id="IPR015947">
    <property type="entry name" value="PUA-like_sf"/>
</dbReference>
<comment type="catalytic activity">
    <reaction evidence="11 12">
        <text>uridine(1498) in 16S rRNA + S-adenosyl-L-methionine = N(3)-methyluridine(1498) in 16S rRNA + S-adenosyl-L-homocysteine + H(+)</text>
        <dbReference type="Rhea" id="RHEA:42920"/>
        <dbReference type="Rhea" id="RHEA-COMP:10283"/>
        <dbReference type="Rhea" id="RHEA-COMP:10284"/>
        <dbReference type="ChEBI" id="CHEBI:15378"/>
        <dbReference type="ChEBI" id="CHEBI:57856"/>
        <dbReference type="ChEBI" id="CHEBI:59789"/>
        <dbReference type="ChEBI" id="CHEBI:65315"/>
        <dbReference type="ChEBI" id="CHEBI:74502"/>
        <dbReference type="EC" id="2.1.1.193"/>
    </reaction>
</comment>
<dbReference type="Pfam" id="PF20260">
    <property type="entry name" value="PUA_4"/>
    <property type="match status" value="1"/>
</dbReference>
<dbReference type="PIRSF" id="PIRSF015601">
    <property type="entry name" value="MTase_slr0722"/>
    <property type="match status" value="1"/>
</dbReference>
<evidence type="ECO:0000259" key="14">
    <source>
        <dbReference type="Pfam" id="PF20260"/>
    </source>
</evidence>
<evidence type="ECO:0000256" key="4">
    <source>
        <dbReference type="ARBA" id="ARBA00013673"/>
    </source>
</evidence>
<evidence type="ECO:0000259" key="13">
    <source>
        <dbReference type="Pfam" id="PF04452"/>
    </source>
</evidence>
<dbReference type="EC" id="2.1.1.193" evidence="3 12"/>
<dbReference type="CDD" id="cd18084">
    <property type="entry name" value="RsmE-like"/>
    <property type="match status" value="1"/>
</dbReference>
<evidence type="ECO:0000256" key="3">
    <source>
        <dbReference type="ARBA" id="ARBA00012328"/>
    </source>
</evidence>
<dbReference type="NCBIfam" id="NF008692">
    <property type="entry name" value="PRK11713.1-5"/>
    <property type="match status" value="1"/>
</dbReference>
<evidence type="ECO:0000256" key="8">
    <source>
        <dbReference type="ARBA" id="ARBA00022679"/>
    </source>
</evidence>
<dbReference type="OrthoDB" id="9815641at2"/>
<protein>
    <recommendedName>
        <fullName evidence="4 12">Ribosomal RNA small subunit methyltransferase E</fullName>
        <ecNumber evidence="3 12">2.1.1.193</ecNumber>
    </recommendedName>
</protein>
<dbReference type="GO" id="GO:0005737">
    <property type="term" value="C:cytoplasm"/>
    <property type="evidence" value="ECO:0007669"/>
    <property type="project" value="UniProtKB-SubCell"/>
</dbReference>
<keyword evidence="7 12" id="KW-0489">Methyltransferase</keyword>
<dbReference type="Pfam" id="PF04452">
    <property type="entry name" value="Methyltrans_RNA"/>
    <property type="match status" value="1"/>
</dbReference>
<dbReference type="EMBL" id="CP009056">
    <property type="protein sequence ID" value="AJA45179.1"/>
    <property type="molecule type" value="Genomic_DNA"/>
</dbReference>
<reference evidence="16 18" key="2">
    <citation type="submission" date="2018-05" db="EMBL/GenBank/DDBJ databases">
        <title>Reference genomes for bee gut microbiota database.</title>
        <authorList>
            <person name="Ellegaard K.M."/>
        </authorList>
    </citation>
    <scope>NUCLEOTIDE SEQUENCE [LARGE SCALE GENOMIC DNA]</scope>
    <source>
        <strain evidence="16 18">ESL0167</strain>
    </source>
</reference>
<keyword evidence="5 12" id="KW-0963">Cytoplasm</keyword>